<keyword evidence="3" id="KW-0863">Zinc-finger</keyword>
<feature type="region of interest" description="Disordered" evidence="4">
    <location>
        <begin position="78"/>
        <end position="219"/>
    </location>
</feature>
<name>A0A5J9TWE0_9POAL</name>
<feature type="compositionally biased region" description="Low complexity" evidence="4">
    <location>
        <begin position="906"/>
        <end position="915"/>
    </location>
</feature>
<dbReference type="InterPro" id="IPR000571">
    <property type="entry name" value="Znf_CCCH"/>
</dbReference>
<dbReference type="InterPro" id="IPR000504">
    <property type="entry name" value="RRM_dom"/>
</dbReference>
<dbReference type="GO" id="GO:0003723">
    <property type="term" value="F:RNA binding"/>
    <property type="evidence" value="ECO:0007669"/>
    <property type="project" value="UniProtKB-UniRule"/>
</dbReference>
<feature type="compositionally biased region" description="Polar residues" evidence="4">
    <location>
        <begin position="743"/>
        <end position="756"/>
    </location>
</feature>
<dbReference type="SMART" id="SM00356">
    <property type="entry name" value="ZnF_C3H1"/>
    <property type="match status" value="1"/>
</dbReference>
<protein>
    <recommendedName>
        <fullName evidence="9">C3H1-type domain-containing protein</fullName>
    </recommendedName>
</protein>
<feature type="region of interest" description="Disordered" evidence="4">
    <location>
        <begin position="893"/>
        <end position="979"/>
    </location>
</feature>
<dbReference type="SMART" id="SM00360">
    <property type="entry name" value="RRM"/>
    <property type="match status" value="2"/>
</dbReference>
<feature type="region of interest" description="Disordered" evidence="4">
    <location>
        <begin position="461"/>
        <end position="485"/>
    </location>
</feature>
<keyword evidence="3" id="KW-0479">Metal-binding</keyword>
<dbReference type="Gene3D" id="3.30.70.330">
    <property type="match status" value="2"/>
</dbReference>
<dbReference type="Pfam" id="PF00076">
    <property type="entry name" value="RRM_1"/>
    <property type="match status" value="1"/>
</dbReference>
<dbReference type="CDD" id="cd12257">
    <property type="entry name" value="RRM1_RBM26_like"/>
    <property type="match status" value="1"/>
</dbReference>
<evidence type="ECO:0000313" key="7">
    <source>
        <dbReference type="EMBL" id="TVU15723.1"/>
    </source>
</evidence>
<proteinExistence type="predicted"/>
<evidence type="ECO:0000256" key="2">
    <source>
        <dbReference type="PROSITE-ProRule" id="PRU00176"/>
    </source>
</evidence>
<gene>
    <name evidence="7" type="ORF">EJB05_39261</name>
</gene>
<dbReference type="EMBL" id="RWGY01000031">
    <property type="protein sequence ID" value="TVU15723.1"/>
    <property type="molecule type" value="Genomic_DNA"/>
</dbReference>
<feature type="domain" description="C3H1-type" evidence="6">
    <location>
        <begin position="297"/>
        <end position="325"/>
    </location>
</feature>
<evidence type="ECO:0000256" key="4">
    <source>
        <dbReference type="SAM" id="MobiDB-lite"/>
    </source>
</evidence>
<dbReference type="Gramene" id="TVU15723">
    <property type="protein sequence ID" value="TVU15723"/>
    <property type="gene ID" value="EJB05_39261"/>
</dbReference>
<comment type="caution">
    <text evidence="7">The sequence shown here is derived from an EMBL/GenBank/DDBJ whole genome shotgun (WGS) entry which is preliminary data.</text>
</comment>
<evidence type="ECO:0000259" key="6">
    <source>
        <dbReference type="PROSITE" id="PS50103"/>
    </source>
</evidence>
<feature type="region of interest" description="Disordered" evidence="4">
    <location>
        <begin position="712"/>
        <end position="784"/>
    </location>
</feature>
<dbReference type="PROSITE" id="PS50103">
    <property type="entry name" value="ZF_C3H1"/>
    <property type="match status" value="1"/>
</dbReference>
<feature type="zinc finger region" description="C3H1-type" evidence="3">
    <location>
        <begin position="297"/>
        <end position="325"/>
    </location>
</feature>
<dbReference type="PANTHER" id="PTHR14398">
    <property type="entry name" value="RNA RECOGNITION RRM/RNP DOMAIN"/>
    <property type="match status" value="1"/>
</dbReference>
<evidence type="ECO:0000259" key="5">
    <source>
        <dbReference type="PROSITE" id="PS50102"/>
    </source>
</evidence>
<reference evidence="7 8" key="1">
    <citation type="journal article" date="2019" name="Sci. Rep.">
        <title>A high-quality genome of Eragrostis curvula grass provides insights into Poaceae evolution and supports new strategies to enhance forage quality.</title>
        <authorList>
            <person name="Carballo J."/>
            <person name="Santos B.A.C.M."/>
            <person name="Zappacosta D."/>
            <person name="Garbus I."/>
            <person name="Selva J.P."/>
            <person name="Gallo C.A."/>
            <person name="Diaz A."/>
            <person name="Albertini E."/>
            <person name="Caccamo M."/>
            <person name="Echenique V."/>
        </authorList>
    </citation>
    <scope>NUCLEOTIDE SEQUENCE [LARGE SCALE GENOMIC DNA]</scope>
    <source>
        <strain evidence="8">cv. Victoria</strain>
        <tissue evidence="7">Leaf</tissue>
    </source>
</reference>
<dbReference type="Proteomes" id="UP000324897">
    <property type="component" value="Unassembled WGS sequence"/>
</dbReference>
<feature type="region of interest" description="Disordered" evidence="4">
    <location>
        <begin position="609"/>
        <end position="681"/>
    </location>
</feature>
<feature type="compositionally biased region" description="Acidic residues" evidence="4">
    <location>
        <begin position="102"/>
        <end position="115"/>
    </location>
</feature>
<keyword evidence="3" id="KW-0862">Zinc</keyword>
<feature type="domain" description="RRM" evidence="5">
    <location>
        <begin position="531"/>
        <end position="603"/>
    </location>
</feature>
<evidence type="ECO:0000313" key="8">
    <source>
        <dbReference type="Proteomes" id="UP000324897"/>
    </source>
</evidence>
<organism evidence="7 8">
    <name type="scientific">Eragrostis curvula</name>
    <name type="common">weeping love grass</name>
    <dbReference type="NCBI Taxonomy" id="38414"/>
    <lineage>
        <taxon>Eukaryota</taxon>
        <taxon>Viridiplantae</taxon>
        <taxon>Streptophyta</taxon>
        <taxon>Embryophyta</taxon>
        <taxon>Tracheophyta</taxon>
        <taxon>Spermatophyta</taxon>
        <taxon>Magnoliopsida</taxon>
        <taxon>Liliopsida</taxon>
        <taxon>Poales</taxon>
        <taxon>Poaceae</taxon>
        <taxon>PACMAD clade</taxon>
        <taxon>Chloridoideae</taxon>
        <taxon>Eragrostideae</taxon>
        <taxon>Eragrostidinae</taxon>
        <taxon>Eragrostis</taxon>
    </lineage>
</organism>
<feature type="compositionally biased region" description="Polar residues" evidence="4">
    <location>
        <begin position="615"/>
        <end position="634"/>
    </location>
</feature>
<dbReference type="FunFam" id="3.30.70.330:FF:000762">
    <property type="entry name" value="Zinc finger CCCH domain-containing protein 27"/>
    <property type="match status" value="1"/>
</dbReference>
<dbReference type="AlphaFoldDB" id="A0A5J9TWE0"/>
<sequence>MDGGGSLRRILIPQDAWFTESYDRLFCHSWYHLLMSFLYLHSVILEVEADQDIGCNLDAKLSAGLVILKMLRESSSPALDADRVEVPSPKEESNSTNSEAGTDNEDFEISDDDDDDRNHKHRRRESRPQSDENTEEQHPGTPVKKRSRVSGNGDFFGGAGSQGEAHKGFVPKFKRRAGAGAHSRAPRMNQSFRSDSSASAGTRPSMTRGRGRNAAPWTQHDPRFNMLDMIDFASQGPPAHPGLFMGAALPSGGNPQNGSWGPYGFIPGMPHGILDPIHPLGLQGPMQPAVSPLIDLGMPRQRCRDFEERGFCLRGDMCPMEHGVNRIVVDDMQSLSQFNLPVSGPNVQAPGMQNEGGTASVNLSSLGSSKGVPAKDVKSIVATDALKPNGNTALIVADADVYDPDQPLWNNEHSEAPSAGFTHADTGVWNAESSGYEIEREQAFAADGLQSSKSSVWGRIASKRKSGPGGNTAKTTSTSITGNQRSNFDEVATSTAQIKSAAAKDTNGLSYSRISGDMGRQSNRSSHKASRTLYVHGIPQESNRWESLLSHFQRFGQVIDIYIPSNSEKAFVQFAKREEAEAALKAPDAVMGNRFIKLWWANRDRIPDEGESRNAAKSSQLSTALANSSSQPPYSNRVKESFQSTTSRASSGSSAEVSGSGTGLKNPPATSIKPVPPAPKRQESLELLEELRKKQEILAQKRDEFRRQLEKLAKQKAPGNSSKHEAAGKEAASGDLLKETDARSMNSRAEGSQETAGTLEKRSSGELASCSQKSGSTSTQKPAVAMKQTSLLVSPQNRFKLDNRTTSFRILPPLPPEIANESTLVDHFSSFGELSSVVLEDTEGHNQDETLKPSLSCSACVTYTTRQSAEKAFLGGRSCKGHALRFMWLTASPGSNSSSRPPKNHSQSISSDSPSPVRKTSSGTAANPHNKSVSTTENAKTSVGISKALDSTSSQSSNVECPPEHGAPGNGVSDSDLPQ</sequence>
<feature type="compositionally biased region" description="Polar residues" evidence="4">
    <location>
        <begin position="893"/>
        <end position="905"/>
    </location>
</feature>
<dbReference type="InterPro" id="IPR045137">
    <property type="entry name" value="RBM26/27"/>
</dbReference>
<keyword evidence="8" id="KW-1185">Reference proteome</keyword>
<dbReference type="PROSITE" id="PS50102">
    <property type="entry name" value="RRM"/>
    <property type="match status" value="1"/>
</dbReference>
<dbReference type="PANTHER" id="PTHR14398:SF0">
    <property type="entry name" value="ZINC FINGER PROTEIN SWM"/>
    <property type="match status" value="1"/>
</dbReference>
<feature type="compositionally biased region" description="Polar residues" evidence="4">
    <location>
        <begin position="918"/>
        <end position="959"/>
    </location>
</feature>
<feature type="compositionally biased region" description="Polar residues" evidence="4">
    <location>
        <begin position="188"/>
        <end position="205"/>
    </location>
</feature>
<feature type="compositionally biased region" description="Basic and acidic residues" evidence="4">
    <location>
        <begin position="126"/>
        <end position="138"/>
    </location>
</feature>
<feature type="compositionally biased region" description="Low complexity" evidence="4">
    <location>
        <begin position="644"/>
        <end position="659"/>
    </location>
</feature>
<dbReference type="GO" id="GO:0008270">
    <property type="term" value="F:zinc ion binding"/>
    <property type="evidence" value="ECO:0007669"/>
    <property type="project" value="UniProtKB-KW"/>
</dbReference>
<dbReference type="SUPFAM" id="SSF54928">
    <property type="entry name" value="RNA-binding domain, RBD"/>
    <property type="match status" value="1"/>
</dbReference>
<accession>A0A5J9TWE0</accession>
<dbReference type="OrthoDB" id="443401at2759"/>
<evidence type="ECO:0000256" key="1">
    <source>
        <dbReference type="ARBA" id="ARBA00022884"/>
    </source>
</evidence>
<dbReference type="GO" id="GO:0005634">
    <property type="term" value="C:nucleus"/>
    <property type="evidence" value="ECO:0007669"/>
    <property type="project" value="TreeGrafter"/>
</dbReference>
<feature type="compositionally biased region" description="Polar residues" evidence="4">
    <location>
        <begin position="769"/>
        <end position="784"/>
    </location>
</feature>
<dbReference type="InterPro" id="IPR035979">
    <property type="entry name" value="RBD_domain_sf"/>
</dbReference>
<feature type="compositionally biased region" description="Basic and acidic residues" evidence="4">
    <location>
        <begin position="80"/>
        <end position="93"/>
    </location>
</feature>
<feature type="compositionally biased region" description="Polar residues" evidence="4">
    <location>
        <begin position="472"/>
        <end position="485"/>
    </location>
</feature>
<dbReference type="InterPro" id="IPR012677">
    <property type="entry name" value="Nucleotide-bd_a/b_plait_sf"/>
</dbReference>
<evidence type="ECO:0008006" key="9">
    <source>
        <dbReference type="Google" id="ProtNLM"/>
    </source>
</evidence>
<keyword evidence="1 2" id="KW-0694">RNA-binding</keyword>
<evidence type="ECO:0000256" key="3">
    <source>
        <dbReference type="PROSITE-ProRule" id="PRU00723"/>
    </source>
</evidence>